<evidence type="ECO:0000259" key="1">
    <source>
        <dbReference type="Pfam" id="PF00903"/>
    </source>
</evidence>
<protein>
    <submittedName>
        <fullName evidence="2">PhnB protein</fullName>
    </submittedName>
</protein>
<accession>A0A1K2HYA8</accession>
<keyword evidence="3" id="KW-1185">Reference proteome</keyword>
<evidence type="ECO:0000313" key="2">
    <source>
        <dbReference type="EMBL" id="SFZ84912.1"/>
    </source>
</evidence>
<dbReference type="Proteomes" id="UP000183447">
    <property type="component" value="Unassembled WGS sequence"/>
</dbReference>
<dbReference type="STRING" id="665118.SAMN02983003_2280"/>
<proteinExistence type="predicted"/>
<name>A0A1K2HYA8_9HYPH</name>
<gene>
    <name evidence="2" type="ORF">SAMN02983003_2280</name>
</gene>
<dbReference type="CDD" id="cd06588">
    <property type="entry name" value="PhnB_like"/>
    <property type="match status" value="1"/>
</dbReference>
<dbReference type="EMBL" id="FPKU01000002">
    <property type="protein sequence ID" value="SFZ84912.1"/>
    <property type="molecule type" value="Genomic_DNA"/>
</dbReference>
<dbReference type="Gene3D" id="3.10.180.10">
    <property type="entry name" value="2,3-Dihydroxybiphenyl 1,2-Dioxygenase, domain 1"/>
    <property type="match status" value="1"/>
</dbReference>
<dbReference type="PANTHER" id="PTHR33990:SF1">
    <property type="entry name" value="PROTEIN YJDN"/>
    <property type="match status" value="1"/>
</dbReference>
<evidence type="ECO:0000313" key="3">
    <source>
        <dbReference type="Proteomes" id="UP000183447"/>
    </source>
</evidence>
<dbReference type="InterPro" id="IPR028973">
    <property type="entry name" value="PhnB-like"/>
</dbReference>
<dbReference type="InterPro" id="IPR004360">
    <property type="entry name" value="Glyas_Fos-R_dOase_dom"/>
</dbReference>
<dbReference type="SUPFAM" id="SSF54593">
    <property type="entry name" value="Glyoxalase/Bleomycin resistance protein/Dihydroxybiphenyl dioxygenase"/>
    <property type="match status" value="1"/>
</dbReference>
<dbReference type="PANTHER" id="PTHR33990">
    <property type="entry name" value="PROTEIN YJDN-RELATED"/>
    <property type="match status" value="1"/>
</dbReference>
<feature type="domain" description="Glyoxalase/fosfomycin resistance/dioxygenase" evidence="1">
    <location>
        <begin position="9"/>
        <end position="131"/>
    </location>
</feature>
<reference evidence="2 3" key="1">
    <citation type="submission" date="2016-11" db="EMBL/GenBank/DDBJ databases">
        <authorList>
            <person name="Jaros S."/>
            <person name="Januszkiewicz K."/>
            <person name="Wedrychowicz H."/>
        </authorList>
    </citation>
    <scope>NUCLEOTIDE SEQUENCE [LARGE SCALE GENOMIC DNA]</scope>
    <source>
        <strain evidence="2 3">ATCC 23634</strain>
    </source>
</reference>
<dbReference type="AlphaFoldDB" id="A0A1K2HYA8"/>
<dbReference type="RefSeq" id="WP_072344631.1">
    <property type="nucleotide sequence ID" value="NZ_FPKU01000002.1"/>
</dbReference>
<dbReference type="InterPro" id="IPR029068">
    <property type="entry name" value="Glyas_Bleomycin-R_OHBP_Dase"/>
</dbReference>
<sequence>MPTLLNPYLNFDGRADEAIRFYQHVLGGRLELTTYAEGGMSHGPDDANRVMHAQLTAQNGMTLMASDTPPGMPSGSGSAIAISLSGEDEAELRGYWTRLSDGASVLLPLERAPWGDIFGILTDRFGVQWMVDIGPAH</sequence>
<dbReference type="OrthoDB" id="9795306at2"/>
<dbReference type="Pfam" id="PF00903">
    <property type="entry name" value="Glyoxalase"/>
    <property type="match status" value="1"/>
</dbReference>
<organism evidence="2 3">
    <name type="scientific">Devosia enhydra</name>
    <dbReference type="NCBI Taxonomy" id="665118"/>
    <lineage>
        <taxon>Bacteria</taxon>
        <taxon>Pseudomonadati</taxon>
        <taxon>Pseudomonadota</taxon>
        <taxon>Alphaproteobacteria</taxon>
        <taxon>Hyphomicrobiales</taxon>
        <taxon>Devosiaceae</taxon>
        <taxon>Devosia</taxon>
    </lineage>
</organism>